<keyword evidence="3" id="KW-1185">Reference proteome</keyword>
<dbReference type="EMBL" id="JAGMWT010000011">
    <property type="protein sequence ID" value="KAH7119697.1"/>
    <property type="molecule type" value="Genomic_DNA"/>
</dbReference>
<protein>
    <submittedName>
        <fullName evidence="2">Uncharacterized protein</fullName>
    </submittedName>
</protein>
<comment type="caution">
    <text evidence="2">The sequence shown here is derived from an EMBL/GenBank/DDBJ whole genome shotgun (WGS) entry which is preliminary data.</text>
</comment>
<evidence type="ECO:0000256" key="1">
    <source>
        <dbReference type="SAM" id="MobiDB-lite"/>
    </source>
</evidence>
<organism evidence="2 3">
    <name type="scientific">Dendryphion nanum</name>
    <dbReference type="NCBI Taxonomy" id="256645"/>
    <lineage>
        <taxon>Eukaryota</taxon>
        <taxon>Fungi</taxon>
        <taxon>Dikarya</taxon>
        <taxon>Ascomycota</taxon>
        <taxon>Pezizomycotina</taxon>
        <taxon>Dothideomycetes</taxon>
        <taxon>Pleosporomycetidae</taxon>
        <taxon>Pleosporales</taxon>
        <taxon>Torulaceae</taxon>
        <taxon>Dendryphion</taxon>
    </lineage>
</organism>
<dbReference type="AlphaFoldDB" id="A0A9P9DIN6"/>
<evidence type="ECO:0000313" key="3">
    <source>
        <dbReference type="Proteomes" id="UP000700596"/>
    </source>
</evidence>
<feature type="compositionally biased region" description="Basic and acidic residues" evidence="1">
    <location>
        <begin position="184"/>
        <end position="197"/>
    </location>
</feature>
<evidence type="ECO:0000313" key="2">
    <source>
        <dbReference type="EMBL" id="KAH7119697.1"/>
    </source>
</evidence>
<gene>
    <name evidence="2" type="ORF">B0J11DRAFT_66573</name>
</gene>
<sequence>MHGKGMMWREEKFLRHHKMLQEREESCNCGTEKSAWYGMEWYPKVDTPTCQGKKIISALYLGPALACLLACLSADAEKVLSREMLMANQNRLTCEENNKPIIYGEISPPLPSTNTNTNIVPLPVRCVALTCAYLALQGPARLLQNHRDYPPRCDIIPAENNRRNRGLTLWQCTPPSSLRTEKKHHQEVERPREEKSQASHPIGPLALKSRKRYKTTNRE</sequence>
<feature type="region of interest" description="Disordered" evidence="1">
    <location>
        <begin position="172"/>
        <end position="219"/>
    </location>
</feature>
<dbReference type="Proteomes" id="UP000700596">
    <property type="component" value="Unassembled WGS sequence"/>
</dbReference>
<accession>A0A9P9DIN6</accession>
<feature type="compositionally biased region" description="Basic residues" evidence="1">
    <location>
        <begin position="208"/>
        <end position="219"/>
    </location>
</feature>
<name>A0A9P9DIN6_9PLEO</name>
<reference evidence="2" key="1">
    <citation type="journal article" date="2021" name="Nat. Commun.">
        <title>Genetic determinants of endophytism in the Arabidopsis root mycobiome.</title>
        <authorList>
            <person name="Mesny F."/>
            <person name="Miyauchi S."/>
            <person name="Thiergart T."/>
            <person name="Pickel B."/>
            <person name="Atanasova L."/>
            <person name="Karlsson M."/>
            <person name="Huettel B."/>
            <person name="Barry K.W."/>
            <person name="Haridas S."/>
            <person name="Chen C."/>
            <person name="Bauer D."/>
            <person name="Andreopoulos W."/>
            <person name="Pangilinan J."/>
            <person name="LaButti K."/>
            <person name="Riley R."/>
            <person name="Lipzen A."/>
            <person name="Clum A."/>
            <person name="Drula E."/>
            <person name="Henrissat B."/>
            <person name="Kohler A."/>
            <person name="Grigoriev I.V."/>
            <person name="Martin F.M."/>
            <person name="Hacquard S."/>
        </authorList>
    </citation>
    <scope>NUCLEOTIDE SEQUENCE</scope>
    <source>
        <strain evidence="2">MPI-CAGE-CH-0243</strain>
    </source>
</reference>
<proteinExistence type="predicted"/>